<protein>
    <submittedName>
        <fullName evidence="1">Uncharacterized protein</fullName>
    </submittedName>
</protein>
<dbReference type="EMBL" id="JASCZI010031253">
    <property type="protein sequence ID" value="MED6126341.1"/>
    <property type="molecule type" value="Genomic_DNA"/>
</dbReference>
<accession>A0ABU6RQE0</accession>
<proteinExistence type="predicted"/>
<evidence type="ECO:0000313" key="2">
    <source>
        <dbReference type="Proteomes" id="UP001341840"/>
    </source>
</evidence>
<dbReference type="InterPro" id="IPR012340">
    <property type="entry name" value="NA-bd_OB-fold"/>
</dbReference>
<feature type="non-terminal residue" evidence="1">
    <location>
        <position position="1"/>
    </location>
</feature>
<comment type="caution">
    <text evidence="1">The sequence shown here is derived from an EMBL/GenBank/DDBJ whole genome shotgun (WGS) entry which is preliminary data.</text>
</comment>
<sequence length="78" mass="8651">SLRDNPSTIVRISQISFGSSIRYVDELKRGKAAIKTIEEVAKSTEEYVVWIDGTITDVNGTKDSCYYTAGSKCKKKVT</sequence>
<reference evidence="1 2" key="1">
    <citation type="journal article" date="2023" name="Plants (Basel)">
        <title>Bridging the Gap: Combining Genomics and Transcriptomics Approaches to Understand Stylosanthes scabra, an Orphan Legume from the Brazilian Caatinga.</title>
        <authorList>
            <person name="Ferreira-Neto J.R.C."/>
            <person name="da Silva M.D."/>
            <person name="Binneck E."/>
            <person name="de Melo N.F."/>
            <person name="da Silva R.H."/>
            <person name="de Melo A.L.T.M."/>
            <person name="Pandolfi V."/>
            <person name="Bustamante F.O."/>
            <person name="Brasileiro-Vidal A.C."/>
            <person name="Benko-Iseppon A.M."/>
        </authorList>
    </citation>
    <scope>NUCLEOTIDE SEQUENCE [LARGE SCALE GENOMIC DNA]</scope>
    <source>
        <tissue evidence="1">Leaves</tissue>
    </source>
</reference>
<gene>
    <name evidence="1" type="ORF">PIB30_077529</name>
</gene>
<dbReference type="Proteomes" id="UP001341840">
    <property type="component" value="Unassembled WGS sequence"/>
</dbReference>
<evidence type="ECO:0000313" key="1">
    <source>
        <dbReference type="EMBL" id="MED6126341.1"/>
    </source>
</evidence>
<dbReference type="Gene3D" id="2.40.50.140">
    <property type="entry name" value="Nucleic acid-binding proteins"/>
    <property type="match status" value="1"/>
</dbReference>
<organism evidence="1 2">
    <name type="scientific">Stylosanthes scabra</name>
    <dbReference type="NCBI Taxonomy" id="79078"/>
    <lineage>
        <taxon>Eukaryota</taxon>
        <taxon>Viridiplantae</taxon>
        <taxon>Streptophyta</taxon>
        <taxon>Embryophyta</taxon>
        <taxon>Tracheophyta</taxon>
        <taxon>Spermatophyta</taxon>
        <taxon>Magnoliopsida</taxon>
        <taxon>eudicotyledons</taxon>
        <taxon>Gunneridae</taxon>
        <taxon>Pentapetalae</taxon>
        <taxon>rosids</taxon>
        <taxon>fabids</taxon>
        <taxon>Fabales</taxon>
        <taxon>Fabaceae</taxon>
        <taxon>Papilionoideae</taxon>
        <taxon>50 kb inversion clade</taxon>
        <taxon>dalbergioids sensu lato</taxon>
        <taxon>Dalbergieae</taxon>
        <taxon>Pterocarpus clade</taxon>
        <taxon>Stylosanthes</taxon>
    </lineage>
</organism>
<name>A0ABU6RQE0_9FABA</name>
<keyword evidence="2" id="KW-1185">Reference proteome</keyword>